<sequence>MTQSMPRRRCFVLAAFSLGRILARYPISPRSAPHPAT</sequence>
<gene>
    <name evidence="1" type="ORF">HNQ08_000695</name>
</gene>
<evidence type="ECO:0000313" key="1">
    <source>
        <dbReference type="EMBL" id="MBB5361624.1"/>
    </source>
</evidence>
<comment type="caution">
    <text evidence="1">The sequence shown here is derived from an EMBL/GenBank/DDBJ whole genome shotgun (WGS) entry which is preliminary data.</text>
</comment>
<name>A0A7W8JR58_9DEIO</name>
<proteinExistence type="predicted"/>
<reference evidence="1 2" key="1">
    <citation type="submission" date="2020-08" db="EMBL/GenBank/DDBJ databases">
        <title>Genomic Encyclopedia of Type Strains, Phase IV (KMG-IV): sequencing the most valuable type-strain genomes for metagenomic binning, comparative biology and taxonomic classification.</title>
        <authorList>
            <person name="Goeker M."/>
        </authorList>
    </citation>
    <scope>NUCLEOTIDE SEQUENCE [LARGE SCALE GENOMIC DNA]</scope>
    <source>
        <strain evidence="1 2">DSM 27939</strain>
    </source>
</reference>
<organism evidence="1 2">
    <name type="scientific">Deinococcus humi</name>
    <dbReference type="NCBI Taxonomy" id="662880"/>
    <lineage>
        <taxon>Bacteria</taxon>
        <taxon>Thermotogati</taxon>
        <taxon>Deinococcota</taxon>
        <taxon>Deinococci</taxon>
        <taxon>Deinococcales</taxon>
        <taxon>Deinococcaceae</taxon>
        <taxon>Deinococcus</taxon>
    </lineage>
</organism>
<evidence type="ECO:0000313" key="2">
    <source>
        <dbReference type="Proteomes" id="UP000552709"/>
    </source>
</evidence>
<dbReference type="AlphaFoldDB" id="A0A7W8JR58"/>
<keyword evidence="2" id="KW-1185">Reference proteome</keyword>
<accession>A0A7W8JR58</accession>
<protein>
    <submittedName>
        <fullName evidence="1">Uncharacterized protein</fullName>
    </submittedName>
</protein>
<dbReference type="EMBL" id="JACHFL010000001">
    <property type="protein sequence ID" value="MBB5361624.1"/>
    <property type="molecule type" value="Genomic_DNA"/>
</dbReference>
<dbReference type="Proteomes" id="UP000552709">
    <property type="component" value="Unassembled WGS sequence"/>
</dbReference>